<evidence type="ECO:0008006" key="6">
    <source>
        <dbReference type="Google" id="ProtNLM"/>
    </source>
</evidence>
<keyword evidence="5" id="KW-1185">Reference proteome</keyword>
<name>A0A7M5X1P5_9CNID</name>
<evidence type="ECO:0000256" key="3">
    <source>
        <dbReference type="SAM" id="SignalP"/>
    </source>
</evidence>
<feature type="transmembrane region" description="Helical" evidence="2">
    <location>
        <begin position="125"/>
        <end position="149"/>
    </location>
</feature>
<evidence type="ECO:0000256" key="2">
    <source>
        <dbReference type="SAM" id="Phobius"/>
    </source>
</evidence>
<accession>A0A7M5X1P5</accession>
<evidence type="ECO:0000313" key="4">
    <source>
        <dbReference type="EnsemblMetazoa" id="CLYHEMP016450.1"/>
    </source>
</evidence>
<dbReference type="Proteomes" id="UP000594262">
    <property type="component" value="Unplaced"/>
</dbReference>
<evidence type="ECO:0000256" key="1">
    <source>
        <dbReference type="SAM" id="MobiDB-lite"/>
    </source>
</evidence>
<feature type="region of interest" description="Disordered" evidence="1">
    <location>
        <begin position="174"/>
        <end position="221"/>
    </location>
</feature>
<reference evidence="4" key="1">
    <citation type="submission" date="2021-01" db="UniProtKB">
        <authorList>
            <consortium name="EnsemblMetazoa"/>
        </authorList>
    </citation>
    <scope>IDENTIFICATION</scope>
</reference>
<dbReference type="AlphaFoldDB" id="A0A7M5X1P5"/>
<evidence type="ECO:0000313" key="5">
    <source>
        <dbReference type="Proteomes" id="UP000594262"/>
    </source>
</evidence>
<dbReference type="RefSeq" id="XP_066911040.1">
    <property type="nucleotide sequence ID" value="XM_067054939.1"/>
</dbReference>
<dbReference type="EnsemblMetazoa" id="CLYHEMT016450.1">
    <property type="protein sequence ID" value="CLYHEMP016450.1"/>
    <property type="gene ID" value="CLYHEMG016450"/>
</dbReference>
<dbReference type="GeneID" id="136798339"/>
<feature type="signal peptide" evidence="3">
    <location>
        <begin position="1"/>
        <end position="20"/>
    </location>
</feature>
<keyword evidence="2" id="KW-0472">Membrane</keyword>
<proteinExistence type="predicted"/>
<feature type="chain" id="PRO_5029847515" description="Cnidarian restricted protein" evidence="3">
    <location>
        <begin position="21"/>
        <end position="252"/>
    </location>
</feature>
<sequence>MKNGLFFSLLLGSCISSAFMKPEQMLKKASPLMSATEEDGDDPWKQNLCQKDGNEIKFWDTETGSGYKECKLCPLKNVLTVLAKVNPYCFICCHGTNGADPTSPPQTTKRDDQSQIAETDDTKQVYLVLVVVLSILLAASLVFIVYYVVRVRRSPTIFNPQPDTRSSTDFLNAFPSSTNTAMEQDHHGMNVEPDHHQRATNEPDSGHGTPHMTDGGNILHSNHIGLDDEVVDLNGETSGVTADSDSESGSEL</sequence>
<keyword evidence="2" id="KW-0812">Transmembrane</keyword>
<organism evidence="4 5">
    <name type="scientific">Clytia hemisphaerica</name>
    <dbReference type="NCBI Taxonomy" id="252671"/>
    <lineage>
        <taxon>Eukaryota</taxon>
        <taxon>Metazoa</taxon>
        <taxon>Cnidaria</taxon>
        <taxon>Hydrozoa</taxon>
        <taxon>Hydroidolina</taxon>
        <taxon>Leptothecata</taxon>
        <taxon>Obeliida</taxon>
        <taxon>Clytiidae</taxon>
        <taxon>Clytia</taxon>
    </lineage>
</organism>
<protein>
    <recommendedName>
        <fullName evidence="6">Cnidarian restricted protein</fullName>
    </recommendedName>
</protein>
<feature type="compositionally biased region" description="Basic and acidic residues" evidence="1">
    <location>
        <begin position="183"/>
        <end position="205"/>
    </location>
</feature>
<keyword evidence="3" id="KW-0732">Signal</keyword>
<keyword evidence="2" id="KW-1133">Transmembrane helix</keyword>